<dbReference type="Proteomes" id="UP000283509">
    <property type="component" value="Unassembled WGS sequence"/>
</dbReference>
<evidence type="ECO:0000256" key="2">
    <source>
        <dbReference type="SAM" id="Phobius"/>
    </source>
</evidence>
<evidence type="ECO:0000313" key="4">
    <source>
        <dbReference type="Proteomes" id="UP000283509"/>
    </source>
</evidence>
<organism evidence="3 4">
    <name type="scientific">Penaeus vannamei</name>
    <name type="common">Whiteleg shrimp</name>
    <name type="synonym">Litopenaeus vannamei</name>
    <dbReference type="NCBI Taxonomy" id="6689"/>
    <lineage>
        <taxon>Eukaryota</taxon>
        <taxon>Metazoa</taxon>
        <taxon>Ecdysozoa</taxon>
        <taxon>Arthropoda</taxon>
        <taxon>Crustacea</taxon>
        <taxon>Multicrustacea</taxon>
        <taxon>Malacostraca</taxon>
        <taxon>Eumalacostraca</taxon>
        <taxon>Eucarida</taxon>
        <taxon>Decapoda</taxon>
        <taxon>Dendrobranchiata</taxon>
        <taxon>Penaeoidea</taxon>
        <taxon>Penaeidae</taxon>
        <taxon>Penaeus</taxon>
    </lineage>
</organism>
<keyword evidence="2" id="KW-0812">Transmembrane</keyword>
<keyword evidence="2" id="KW-0472">Membrane</keyword>
<comment type="caution">
    <text evidence="3">The sequence shown here is derived from an EMBL/GenBank/DDBJ whole genome shotgun (WGS) entry which is preliminary data.</text>
</comment>
<feature type="compositionally biased region" description="Low complexity" evidence="1">
    <location>
        <begin position="431"/>
        <end position="445"/>
    </location>
</feature>
<protein>
    <submittedName>
        <fullName evidence="3">Uncharacterized protein</fullName>
    </submittedName>
</protein>
<feature type="region of interest" description="Disordered" evidence="1">
    <location>
        <begin position="431"/>
        <end position="532"/>
    </location>
</feature>
<feature type="compositionally biased region" description="Pro residues" evidence="1">
    <location>
        <begin position="516"/>
        <end position="532"/>
    </location>
</feature>
<feature type="transmembrane region" description="Helical" evidence="2">
    <location>
        <begin position="177"/>
        <end position="197"/>
    </location>
</feature>
<feature type="transmembrane region" description="Helical" evidence="2">
    <location>
        <begin position="46"/>
        <end position="71"/>
    </location>
</feature>
<sequence length="670" mass="73618">MPRPLAVTSHRCQELVTTKWDELGPRRIAPQVRAGRPQRRRRRGRAIITAVKFFWPGLVVHYFFPFSLSLFLSACPSFSLSLPSLCPPLPLPFFLSLFLSPCPLSSLFSLLFSLFPSSCPLCPSSFLFAPFPLSLPSFYFFSPSFLLSLSFSLFSLLSSSPFFLFPSSCSLFPSPSSLSFPHLLFSFFLLPAFSFLLPLLSPFLISSLFSLLSSSPFFFIFPSSPFLPPPFLYQYISSIYPDKMLAIIILGLIGATAAQDDFFETYGYTKAIANCLGDDAYYSYLGEVARAERQCNGYLPNYGSVLPTSPTFTAIVNTLGVPGAFPPGSFPGQFQYTGFQPPVVNGKKKRQAGQGPIFDAVALSDAIGKVQAAIGNFTCVLRLLNAIDDNFNINYQQSVNIYSTVVADPNLRNDLITGISFCRDFSVGRTSYKPPSSTSYSRITSPSPPPSPHTDLPHPQPPPHPPSISITSPHSPSPHRPPSSTTSYFPNNLPPSTSPFSFPPHHPHISNNLNPLPLPPHRPPHPLFPNNLPPSRFPLSPFPPSSTTSYFPITSTPSLRPPHSASLIPPISQYIPPSRFPLPPSQPHLPPRGAPRSPIPAQLQRIMAFVKCERRTRLAACFKHDLRRNINQFDLSVLPSGGGGGVRPDVIGQLMTILIGSESADDLRLY</sequence>
<dbReference type="EMBL" id="QCYY01002608">
    <property type="protein sequence ID" value="ROT69065.1"/>
    <property type="molecule type" value="Genomic_DNA"/>
</dbReference>
<proteinExistence type="predicted"/>
<gene>
    <name evidence="3" type="ORF">C7M84_012768</name>
</gene>
<feature type="compositionally biased region" description="Low complexity" evidence="1">
    <location>
        <begin position="482"/>
        <end position="491"/>
    </location>
</feature>
<keyword evidence="2" id="KW-1133">Transmembrane helix</keyword>
<reference evidence="3 4" key="2">
    <citation type="submission" date="2019-01" db="EMBL/GenBank/DDBJ databases">
        <title>The decoding of complex shrimp genome reveals the adaptation for benthos swimmer, frequently molting mechanism and breeding impact on genome.</title>
        <authorList>
            <person name="Sun Y."/>
            <person name="Gao Y."/>
            <person name="Yu Y."/>
        </authorList>
    </citation>
    <scope>NUCLEOTIDE SEQUENCE [LARGE SCALE GENOMIC DNA]</scope>
    <source>
        <tissue evidence="3">Muscle</tissue>
    </source>
</reference>
<feature type="compositionally biased region" description="Pro residues" evidence="1">
    <location>
        <begin position="446"/>
        <end position="466"/>
    </location>
</feature>
<feature type="transmembrane region" description="Helical" evidence="2">
    <location>
        <begin position="145"/>
        <end position="165"/>
    </location>
</feature>
<reference evidence="3 4" key="1">
    <citation type="submission" date="2018-04" db="EMBL/GenBank/DDBJ databases">
        <authorList>
            <person name="Zhang X."/>
            <person name="Yuan J."/>
            <person name="Li F."/>
            <person name="Xiang J."/>
        </authorList>
    </citation>
    <scope>NUCLEOTIDE SEQUENCE [LARGE SCALE GENOMIC DNA]</scope>
    <source>
        <tissue evidence="3">Muscle</tissue>
    </source>
</reference>
<keyword evidence="4" id="KW-1185">Reference proteome</keyword>
<accession>A0A3R7SP33</accession>
<name>A0A3R7SP33_PENVA</name>
<feature type="compositionally biased region" description="Pro residues" evidence="1">
    <location>
        <begin position="492"/>
        <end position="504"/>
    </location>
</feature>
<dbReference type="OrthoDB" id="6361959at2759"/>
<evidence type="ECO:0000313" key="3">
    <source>
        <dbReference type="EMBL" id="ROT69065.1"/>
    </source>
</evidence>
<evidence type="ECO:0000256" key="1">
    <source>
        <dbReference type="SAM" id="MobiDB-lite"/>
    </source>
</evidence>
<dbReference type="AlphaFoldDB" id="A0A3R7SP33"/>